<organism evidence="11 12">
    <name type="scientific">Neonectria magnoliae</name>
    <dbReference type="NCBI Taxonomy" id="2732573"/>
    <lineage>
        <taxon>Eukaryota</taxon>
        <taxon>Fungi</taxon>
        <taxon>Dikarya</taxon>
        <taxon>Ascomycota</taxon>
        <taxon>Pezizomycotina</taxon>
        <taxon>Sordariomycetes</taxon>
        <taxon>Hypocreomycetidae</taxon>
        <taxon>Hypocreales</taxon>
        <taxon>Nectriaceae</taxon>
        <taxon>Neonectria</taxon>
    </lineage>
</organism>
<comment type="similarity">
    <text evidence="2">Belongs to the cutinase family.</text>
</comment>
<dbReference type="PANTHER" id="PTHR48250:SF3">
    <property type="entry name" value="CUTINASE 1-RELATED"/>
    <property type="match status" value="1"/>
</dbReference>
<evidence type="ECO:0000313" key="11">
    <source>
        <dbReference type="EMBL" id="KAK7429328.1"/>
    </source>
</evidence>
<evidence type="ECO:0000256" key="10">
    <source>
        <dbReference type="ARBA" id="ARBA00034045"/>
    </source>
</evidence>
<keyword evidence="5" id="KW-0964">Secreted</keyword>
<evidence type="ECO:0000256" key="4">
    <source>
        <dbReference type="ARBA" id="ARBA00022487"/>
    </source>
</evidence>
<dbReference type="PROSITE" id="PS00931">
    <property type="entry name" value="CUTINASE_2"/>
    <property type="match status" value="1"/>
</dbReference>
<gene>
    <name evidence="11" type="primary">CUT1</name>
    <name evidence="11" type="ORF">QQZ08_004140</name>
</gene>
<keyword evidence="4" id="KW-0719">Serine esterase</keyword>
<comment type="subcellular location">
    <subcellularLocation>
        <location evidence="1">Secreted</location>
    </subcellularLocation>
</comment>
<dbReference type="InterPro" id="IPR043579">
    <property type="entry name" value="CUTINASE_2"/>
</dbReference>
<dbReference type="InterPro" id="IPR000675">
    <property type="entry name" value="Cutinase/axe"/>
</dbReference>
<dbReference type="InterPro" id="IPR011150">
    <property type="entry name" value="Cutinase_monf"/>
</dbReference>
<dbReference type="GO" id="GO:0050525">
    <property type="term" value="F:cutinase activity"/>
    <property type="evidence" value="ECO:0007669"/>
    <property type="project" value="UniProtKB-EC"/>
</dbReference>
<keyword evidence="8" id="KW-0843">Virulence</keyword>
<dbReference type="Pfam" id="PF01083">
    <property type="entry name" value="Cutinase"/>
    <property type="match status" value="1"/>
</dbReference>
<dbReference type="SUPFAM" id="SSF53474">
    <property type="entry name" value="alpha/beta-Hydrolases"/>
    <property type="match status" value="1"/>
</dbReference>
<evidence type="ECO:0000256" key="7">
    <source>
        <dbReference type="ARBA" id="ARBA00022801"/>
    </source>
</evidence>
<dbReference type="PANTHER" id="PTHR48250">
    <property type="entry name" value="CUTINASE 2-RELATED"/>
    <property type="match status" value="1"/>
</dbReference>
<evidence type="ECO:0000313" key="12">
    <source>
        <dbReference type="Proteomes" id="UP001498421"/>
    </source>
</evidence>
<proteinExistence type="inferred from homology"/>
<comment type="caution">
    <text evidence="11">The sequence shown here is derived from an EMBL/GenBank/DDBJ whole genome shotgun (WGS) entry which is preliminary data.</text>
</comment>
<keyword evidence="9" id="KW-1015">Disulfide bond</keyword>
<keyword evidence="12" id="KW-1185">Reference proteome</keyword>
<keyword evidence="6" id="KW-0732">Signal</keyword>
<protein>
    <recommendedName>
        <fullName evidence="3">cutinase</fullName>
        <ecNumber evidence="3">3.1.1.74</ecNumber>
    </recommendedName>
</protein>
<name>A0ABR1I6X5_9HYPO</name>
<evidence type="ECO:0000256" key="2">
    <source>
        <dbReference type="ARBA" id="ARBA00007534"/>
    </source>
</evidence>
<keyword evidence="7 11" id="KW-0378">Hydrolase</keyword>
<dbReference type="InterPro" id="IPR029058">
    <property type="entry name" value="AB_hydrolase_fold"/>
</dbReference>
<evidence type="ECO:0000256" key="1">
    <source>
        <dbReference type="ARBA" id="ARBA00004613"/>
    </source>
</evidence>
<accession>A0ABR1I6X5</accession>
<evidence type="ECO:0000256" key="5">
    <source>
        <dbReference type="ARBA" id="ARBA00022525"/>
    </source>
</evidence>
<reference evidence="11 12" key="1">
    <citation type="journal article" date="2025" name="Microbiol. Resour. Announc.">
        <title>Draft genome sequences for Neonectria magnoliae and Neonectria punicea, canker pathogens of Liriodendron tulipifera and Acer saccharum in West Virginia.</title>
        <authorList>
            <person name="Petronek H.M."/>
            <person name="Kasson M.T."/>
            <person name="Metheny A.M."/>
            <person name="Stauder C.M."/>
            <person name="Lovett B."/>
            <person name="Lynch S.C."/>
            <person name="Garnas J.R."/>
            <person name="Kasson L.R."/>
            <person name="Stajich J.E."/>
        </authorList>
    </citation>
    <scope>NUCLEOTIDE SEQUENCE [LARGE SCALE GENOMIC DNA]</scope>
    <source>
        <strain evidence="11 12">NRRL 64651</strain>
    </source>
</reference>
<comment type="catalytic activity">
    <reaction evidence="10">
        <text>cutin + H2O = cutin monomers.</text>
        <dbReference type="EC" id="3.1.1.74"/>
    </reaction>
</comment>
<evidence type="ECO:0000256" key="6">
    <source>
        <dbReference type="ARBA" id="ARBA00022729"/>
    </source>
</evidence>
<dbReference type="EC" id="3.1.1.74" evidence="3"/>
<dbReference type="SMART" id="SM01110">
    <property type="entry name" value="Cutinase"/>
    <property type="match status" value="1"/>
</dbReference>
<dbReference type="Proteomes" id="UP001498421">
    <property type="component" value="Unassembled WGS sequence"/>
</dbReference>
<evidence type="ECO:0000256" key="3">
    <source>
        <dbReference type="ARBA" id="ARBA00013095"/>
    </source>
</evidence>
<dbReference type="EMBL" id="JAZAVK010000030">
    <property type="protein sequence ID" value="KAK7429328.1"/>
    <property type="molecule type" value="Genomic_DNA"/>
</dbReference>
<dbReference type="PRINTS" id="PR00129">
    <property type="entry name" value="CUTINASE"/>
</dbReference>
<evidence type="ECO:0000256" key="9">
    <source>
        <dbReference type="ARBA" id="ARBA00023157"/>
    </source>
</evidence>
<evidence type="ECO:0000256" key="8">
    <source>
        <dbReference type="ARBA" id="ARBA00023026"/>
    </source>
</evidence>
<sequence>MSQEIWKERRELENEYGNRIWIQGVGGNYAAEVLSNFLPAGTNQESINETKRLVTLANTKYPNTPVVQVATGTAVVGNALTELGPPIQGQVKGAVLFGYTKNLQNNGRIPNYPVESTRVYCESLDAVCFGTLFILPAHFLYADEARMEAPRFLISQISINQDK</sequence>
<dbReference type="Gene3D" id="3.40.50.1820">
    <property type="entry name" value="alpha/beta hydrolase"/>
    <property type="match status" value="1"/>
</dbReference>